<accession>A0A917RB93</accession>
<evidence type="ECO:0000256" key="1">
    <source>
        <dbReference type="SAM" id="Phobius"/>
    </source>
</evidence>
<name>A0A917RB93_9NOCA</name>
<dbReference type="InterPro" id="IPR021218">
    <property type="entry name" value="DUF2784"/>
</dbReference>
<reference evidence="2" key="1">
    <citation type="journal article" date="2014" name="Int. J. Syst. Evol. Microbiol.">
        <title>Complete genome sequence of Corynebacterium casei LMG S-19264T (=DSM 44701T), isolated from a smear-ripened cheese.</title>
        <authorList>
            <consortium name="US DOE Joint Genome Institute (JGI-PGF)"/>
            <person name="Walter F."/>
            <person name="Albersmeier A."/>
            <person name="Kalinowski J."/>
            <person name="Ruckert C."/>
        </authorList>
    </citation>
    <scope>NUCLEOTIDE SEQUENCE</scope>
    <source>
        <strain evidence="2">CGMCC 4.3508</strain>
    </source>
</reference>
<dbReference type="Proteomes" id="UP000638263">
    <property type="component" value="Unassembled WGS sequence"/>
</dbReference>
<feature type="transmembrane region" description="Helical" evidence="1">
    <location>
        <begin position="6"/>
        <end position="28"/>
    </location>
</feature>
<proteinExistence type="predicted"/>
<protein>
    <recommendedName>
        <fullName evidence="4">DUF2784 domain-containing protein</fullName>
    </recommendedName>
</protein>
<dbReference type="Pfam" id="PF10861">
    <property type="entry name" value="DUF2784"/>
    <property type="match status" value="1"/>
</dbReference>
<dbReference type="EMBL" id="BMMH01000002">
    <property type="protein sequence ID" value="GGK98427.1"/>
    <property type="molecule type" value="Genomic_DNA"/>
</dbReference>
<dbReference type="AlphaFoldDB" id="A0A917RB93"/>
<feature type="transmembrane region" description="Helical" evidence="1">
    <location>
        <begin position="96"/>
        <end position="115"/>
    </location>
</feature>
<gene>
    <name evidence="2" type="ORF">GCM10011588_11240</name>
</gene>
<keyword evidence="1" id="KW-0812">Transmembrane</keyword>
<keyword evidence="3" id="KW-1185">Reference proteome</keyword>
<evidence type="ECO:0000313" key="3">
    <source>
        <dbReference type="Proteomes" id="UP000638263"/>
    </source>
</evidence>
<evidence type="ECO:0000313" key="2">
    <source>
        <dbReference type="EMBL" id="GGK98427.1"/>
    </source>
</evidence>
<sequence>MWYRLVADFIAIVHLLFIGYVVAGGYLAWRFPRTVWAHGAAVAWGFGTISVGYDCPLTYAENWARQRAGVAGLPSEGFIDHYLTGVIYPENMLTEVQVLAAAAVLVSWVGLWWRARRPQGPAARVAG</sequence>
<organism evidence="2 3">
    <name type="scientific">Nocardia jinanensis</name>
    <dbReference type="NCBI Taxonomy" id="382504"/>
    <lineage>
        <taxon>Bacteria</taxon>
        <taxon>Bacillati</taxon>
        <taxon>Actinomycetota</taxon>
        <taxon>Actinomycetes</taxon>
        <taxon>Mycobacteriales</taxon>
        <taxon>Nocardiaceae</taxon>
        <taxon>Nocardia</taxon>
    </lineage>
</organism>
<comment type="caution">
    <text evidence="2">The sequence shown here is derived from an EMBL/GenBank/DDBJ whole genome shotgun (WGS) entry which is preliminary data.</text>
</comment>
<reference evidence="2" key="2">
    <citation type="submission" date="2020-09" db="EMBL/GenBank/DDBJ databases">
        <authorList>
            <person name="Sun Q."/>
            <person name="Zhou Y."/>
        </authorList>
    </citation>
    <scope>NUCLEOTIDE SEQUENCE</scope>
    <source>
        <strain evidence="2">CGMCC 4.3508</strain>
    </source>
</reference>
<feature type="transmembrane region" description="Helical" evidence="1">
    <location>
        <begin position="35"/>
        <end position="53"/>
    </location>
</feature>
<dbReference type="RefSeq" id="WP_058855380.1">
    <property type="nucleotide sequence ID" value="NZ_BMMH01000002.1"/>
</dbReference>
<evidence type="ECO:0008006" key="4">
    <source>
        <dbReference type="Google" id="ProtNLM"/>
    </source>
</evidence>
<keyword evidence="1" id="KW-0472">Membrane</keyword>
<keyword evidence="1" id="KW-1133">Transmembrane helix</keyword>